<name>A0ABZ2AB91_STRNV</name>
<evidence type="ECO:0000256" key="3">
    <source>
        <dbReference type="ARBA" id="ARBA00022692"/>
    </source>
</evidence>
<proteinExistence type="predicted"/>
<evidence type="ECO:0000313" key="9">
    <source>
        <dbReference type="Proteomes" id="UP001432209"/>
    </source>
</evidence>
<evidence type="ECO:0000313" key="8">
    <source>
        <dbReference type="EMBL" id="WUX55671.1"/>
    </source>
</evidence>
<feature type="transmembrane region" description="Helical" evidence="6">
    <location>
        <begin position="115"/>
        <end position="135"/>
    </location>
</feature>
<evidence type="ECO:0000256" key="1">
    <source>
        <dbReference type="ARBA" id="ARBA00004651"/>
    </source>
</evidence>
<feature type="domain" description="RDD" evidence="7">
    <location>
        <begin position="43"/>
        <end position="147"/>
    </location>
</feature>
<dbReference type="InterPro" id="IPR051791">
    <property type="entry name" value="Pra-immunoreactive"/>
</dbReference>
<comment type="subcellular location">
    <subcellularLocation>
        <location evidence="1">Cell membrane</location>
        <topology evidence="1">Multi-pass membrane protein</topology>
    </subcellularLocation>
</comment>
<dbReference type="PANTHER" id="PTHR36115:SF6">
    <property type="entry name" value="PROLINE-RICH ANTIGEN HOMOLOG"/>
    <property type="match status" value="1"/>
</dbReference>
<keyword evidence="2" id="KW-1003">Cell membrane</keyword>
<dbReference type="PANTHER" id="PTHR36115">
    <property type="entry name" value="PROLINE-RICH ANTIGEN HOMOLOG-RELATED"/>
    <property type="match status" value="1"/>
</dbReference>
<dbReference type="Pfam" id="PF06271">
    <property type="entry name" value="RDD"/>
    <property type="match status" value="1"/>
</dbReference>
<gene>
    <name evidence="8" type="ORF">OG442_31420</name>
</gene>
<feature type="transmembrane region" description="Helical" evidence="6">
    <location>
        <begin position="74"/>
        <end position="95"/>
    </location>
</feature>
<keyword evidence="4 6" id="KW-1133">Transmembrane helix</keyword>
<organism evidence="8 9">
    <name type="scientific">Streptomyces niveus</name>
    <name type="common">Streptomyces spheroides</name>
    <dbReference type="NCBI Taxonomy" id="193462"/>
    <lineage>
        <taxon>Bacteria</taxon>
        <taxon>Bacillati</taxon>
        <taxon>Actinomycetota</taxon>
        <taxon>Actinomycetes</taxon>
        <taxon>Kitasatosporales</taxon>
        <taxon>Streptomycetaceae</taxon>
        <taxon>Streptomyces</taxon>
    </lineage>
</organism>
<keyword evidence="5 6" id="KW-0472">Membrane</keyword>
<reference evidence="8" key="1">
    <citation type="submission" date="2022-10" db="EMBL/GenBank/DDBJ databases">
        <title>The complete genomes of actinobacterial strains from the NBC collection.</title>
        <authorList>
            <person name="Joergensen T.S."/>
            <person name="Alvarez Arevalo M."/>
            <person name="Sterndorff E.B."/>
            <person name="Faurdal D."/>
            <person name="Vuksanovic O."/>
            <person name="Mourched A.-S."/>
            <person name="Charusanti P."/>
            <person name="Shaw S."/>
            <person name="Blin K."/>
            <person name="Weber T."/>
        </authorList>
    </citation>
    <scope>NUCLEOTIDE SEQUENCE</scope>
    <source>
        <strain evidence="8">NBC_01432</strain>
    </source>
</reference>
<dbReference type="InterPro" id="IPR010432">
    <property type="entry name" value="RDD"/>
</dbReference>
<dbReference type="GeneID" id="91341204"/>
<protein>
    <submittedName>
        <fullName evidence="8">RDD family protein</fullName>
    </submittedName>
</protein>
<dbReference type="RefSeq" id="WP_329079698.1">
    <property type="nucleotide sequence ID" value="NZ_CP108849.2"/>
</dbReference>
<dbReference type="EMBL" id="CP109495">
    <property type="protein sequence ID" value="WUX55671.1"/>
    <property type="molecule type" value="Genomic_DNA"/>
</dbReference>
<evidence type="ECO:0000256" key="5">
    <source>
        <dbReference type="ARBA" id="ARBA00023136"/>
    </source>
</evidence>
<dbReference type="InterPro" id="IPR016795">
    <property type="entry name" value="UCP021697"/>
</dbReference>
<dbReference type="PIRSF" id="PIRSF021697">
    <property type="entry name" value="UCP021697"/>
    <property type="match status" value="1"/>
</dbReference>
<evidence type="ECO:0000259" key="7">
    <source>
        <dbReference type="Pfam" id="PF06271"/>
    </source>
</evidence>
<keyword evidence="9" id="KW-1185">Reference proteome</keyword>
<evidence type="ECO:0000256" key="6">
    <source>
        <dbReference type="SAM" id="Phobius"/>
    </source>
</evidence>
<accession>A0ABZ2AB91</accession>
<evidence type="ECO:0000256" key="4">
    <source>
        <dbReference type="ARBA" id="ARBA00022989"/>
    </source>
</evidence>
<evidence type="ECO:0000256" key="2">
    <source>
        <dbReference type="ARBA" id="ARBA00022475"/>
    </source>
</evidence>
<dbReference type="Proteomes" id="UP001432209">
    <property type="component" value="Chromosome"/>
</dbReference>
<keyword evidence="3 6" id="KW-0812">Transmembrane</keyword>
<feature type="transmembrane region" description="Helical" evidence="6">
    <location>
        <begin position="49"/>
        <end position="67"/>
    </location>
</feature>
<sequence>MDNREAIGSWLSGPRAAAEEMGTDFGYRGERLGLPKEGPGSAASVGRRFGALFLDWALCMLIAYGLFARDAQGAANYALGVLLVLNILTVGTVGSTPGKRLFGLRVVSESRDRLGFGWAVVRSALLCLAVPALVWDRDGRGLHDRLARAVQVRI</sequence>